<keyword evidence="4" id="KW-1185">Reference proteome</keyword>
<comment type="similarity">
    <text evidence="1">Belongs to the protein kinase superfamily. ADCK protein kinase family.</text>
</comment>
<dbReference type="AlphaFoldDB" id="A0AAE0EQC5"/>
<dbReference type="EMBL" id="LGRX02035145">
    <property type="protein sequence ID" value="KAK3236167.1"/>
    <property type="molecule type" value="Genomic_DNA"/>
</dbReference>
<dbReference type="SUPFAM" id="SSF56112">
    <property type="entry name" value="Protein kinase-like (PK-like)"/>
    <property type="match status" value="1"/>
</dbReference>
<dbReference type="InterPro" id="IPR011009">
    <property type="entry name" value="Kinase-like_dom_sf"/>
</dbReference>
<organism evidence="3 4">
    <name type="scientific">Cymbomonas tetramitiformis</name>
    <dbReference type="NCBI Taxonomy" id="36881"/>
    <lineage>
        <taxon>Eukaryota</taxon>
        <taxon>Viridiplantae</taxon>
        <taxon>Chlorophyta</taxon>
        <taxon>Pyramimonadophyceae</taxon>
        <taxon>Pyramimonadales</taxon>
        <taxon>Pyramimonadaceae</taxon>
        <taxon>Cymbomonas</taxon>
    </lineage>
</organism>
<dbReference type="PANTHER" id="PTHR10566">
    <property type="entry name" value="CHAPERONE-ACTIVITY OF BC1 COMPLEX CABC1 -RELATED"/>
    <property type="match status" value="1"/>
</dbReference>
<accession>A0AAE0EQC5</accession>
<dbReference type="Proteomes" id="UP001190700">
    <property type="component" value="Unassembled WGS sequence"/>
</dbReference>
<proteinExistence type="inferred from homology"/>
<reference evidence="3 4" key="1">
    <citation type="journal article" date="2015" name="Genome Biol. Evol.">
        <title>Comparative Genomics of a Bacterivorous Green Alga Reveals Evolutionary Causalities and Consequences of Phago-Mixotrophic Mode of Nutrition.</title>
        <authorList>
            <person name="Burns J.A."/>
            <person name="Paasch A."/>
            <person name="Narechania A."/>
            <person name="Kim E."/>
        </authorList>
    </citation>
    <scope>NUCLEOTIDE SEQUENCE [LARGE SCALE GENOMIC DNA]</scope>
    <source>
        <strain evidence="3 4">PLY_AMNH</strain>
    </source>
</reference>
<feature type="domain" description="ABC1 atypical kinase-like" evidence="2">
    <location>
        <begin position="211"/>
        <end position="325"/>
    </location>
</feature>
<sequence>MVSQPSARIDKVAQNALPCSLSSLCFHKQKAKYAHAVPPAKTSRRRARLTSLAAATSEQYPPDWANVRRRLAEDEDLSGAFADMPQRALSLRYSNNSNTESADPFSALSDAEELAIPAEYNANAISFFWRKHPDIVATRLVELTQTAGSLLASIGWDIFNDTFEENLPAHAKVVRETLTRLGPAYIKLGQALSARPDLLPEALISELRSLCHDVPPFPASQAVDRIEADLGRPLHEVYGKFEPVPMAAASLGQVHRAELRGSCDTVAIKVQRPRLKLAISRDVFILRRVCMAIKDVEEVRQRLCVDPVDLVDDWAAGLFSEMDYVKVRRRLVF</sequence>
<gene>
    <name evidence="3" type="ORF">CYMTET_53675</name>
</gene>
<evidence type="ECO:0000256" key="1">
    <source>
        <dbReference type="ARBA" id="ARBA00009670"/>
    </source>
</evidence>
<evidence type="ECO:0000259" key="2">
    <source>
        <dbReference type="Pfam" id="PF03109"/>
    </source>
</evidence>
<dbReference type="PANTHER" id="PTHR10566:SF113">
    <property type="entry name" value="PROTEIN ACTIVITY OF BC1 COMPLEX KINASE 7, CHLOROPLASTIC"/>
    <property type="match status" value="1"/>
</dbReference>
<name>A0AAE0EQC5_9CHLO</name>
<dbReference type="InterPro" id="IPR004147">
    <property type="entry name" value="ABC1_dom"/>
</dbReference>
<protein>
    <recommendedName>
        <fullName evidence="2">ABC1 atypical kinase-like domain-containing protein</fullName>
    </recommendedName>
</protein>
<dbReference type="InterPro" id="IPR050154">
    <property type="entry name" value="UbiB_kinase"/>
</dbReference>
<evidence type="ECO:0000313" key="4">
    <source>
        <dbReference type="Proteomes" id="UP001190700"/>
    </source>
</evidence>
<evidence type="ECO:0000313" key="3">
    <source>
        <dbReference type="EMBL" id="KAK3236167.1"/>
    </source>
</evidence>
<comment type="caution">
    <text evidence="3">The sequence shown here is derived from an EMBL/GenBank/DDBJ whole genome shotgun (WGS) entry which is preliminary data.</text>
</comment>
<dbReference type="Pfam" id="PF03109">
    <property type="entry name" value="ABC1"/>
    <property type="match status" value="1"/>
</dbReference>